<organism evidence="1 2">
    <name type="scientific">Mycobacteroides abscessus subsp. bolletii 1513</name>
    <dbReference type="NCBI Taxonomy" id="1299321"/>
    <lineage>
        <taxon>Bacteria</taxon>
        <taxon>Bacillati</taxon>
        <taxon>Actinomycetota</taxon>
        <taxon>Actinomycetes</taxon>
        <taxon>Mycobacteriales</taxon>
        <taxon>Mycobacteriaceae</taxon>
        <taxon>Mycobacteroides</taxon>
        <taxon>Mycobacteroides abscessus</taxon>
    </lineage>
</organism>
<proteinExistence type="predicted"/>
<accession>X8DQK5</accession>
<reference evidence="1 2" key="1">
    <citation type="submission" date="2013-12" db="EMBL/GenBank/DDBJ databases">
        <authorList>
            <person name="Zelazny A."/>
            <person name="Olivier K."/>
            <person name="Holland S."/>
            <person name="Lenaerts A."/>
            <person name="Ordway D."/>
            <person name="DeGroote M.A."/>
            <person name="Parker T."/>
            <person name="Sizemore C."/>
            <person name="Tallon L.J."/>
            <person name="Sadzewicz L.K."/>
            <person name="Sengamalay N."/>
            <person name="Fraser C.M."/>
            <person name="Hine E."/>
            <person name="Shefchek K.A."/>
            <person name="Das S.P."/>
            <person name="Tettelin H."/>
        </authorList>
    </citation>
    <scope>NUCLEOTIDE SEQUENCE [LARGE SCALE GENOMIC DNA]</scope>
    <source>
        <strain evidence="1 2">1513</strain>
    </source>
</reference>
<dbReference type="Proteomes" id="UP000023351">
    <property type="component" value="Unassembled WGS sequence"/>
</dbReference>
<evidence type="ECO:0000313" key="1">
    <source>
        <dbReference type="EMBL" id="EUA70714.1"/>
    </source>
</evidence>
<dbReference type="EMBL" id="JAOJ01000002">
    <property type="protein sequence ID" value="EUA70714.1"/>
    <property type="molecule type" value="Genomic_DNA"/>
</dbReference>
<dbReference type="AlphaFoldDB" id="X8DQK5"/>
<dbReference type="PATRIC" id="fig|1299321.3.peg.2589"/>
<evidence type="ECO:0000313" key="2">
    <source>
        <dbReference type="Proteomes" id="UP000023351"/>
    </source>
</evidence>
<gene>
    <name evidence="1" type="ORF">I540_2670</name>
</gene>
<sequence>MESVPGIRLGVGGCEVVGTGLCAGWGVLTAPCGVGCW</sequence>
<name>X8DQK5_9MYCO</name>
<protein>
    <submittedName>
        <fullName evidence="1">Uncharacterized protein</fullName>
    </submittedName>
</protein>
<comment type="caution">
    <text evidence="1">The sequence shown here is derived from an EMBL/GenBank/DDBJ whole genome shotgun (WGS) entry which is preliminary data.</text>
</comment>